<comment type="caution">
    <text evidence="2">The sequence shown here is derived from an EMBL/GenBank/DDBJ whole genome shotgun (WGS) entry which is preliminary data.</text>
</comment>
<feature type="region of interest" description="Disordered" evidence="1">
    <location>
        <begin position="101"/>
        <end position="139"/>
    </location>
</feature>
<evidence type="ECO:0000313" key="2">
    <source>
        <dbReference type="EMBL" id="MEJ8573122.1"/>
    </source>
</evidence>
<accession>A0AAW9RLM3</accession>
<organism evidence="2 3">
    <name type="scientific">Microbaculum marinum</name>
    <dbReference type="NCBI Taxonomy" id="1764581"/>
    <lineage>
        <taxon>Bacteria</taxon>
        <taxon>Pseudomonadati</taxon>
        <taxon>Pseudomonadota</taxon>
        <taxon>Alphaproteobacteria</taxon>
        <taxon>Hyphomicrobiales</taxon>
        <taxon>Tepidamorphaceae</taxon>
        <taxon>Microbaculum</taxon>
    </lineage>
</organism>
<dbReference type="InterPro" id="IPR021791">
    <property type="entry name" value="Phage_TAC_11"/>
</dbReference>
<reference evidence="2 3" key="1">
    <citation type="submission" date="2024-02" db="EMBL/GenBank/DDBJ databases">
        <title>Genome analysis and characterization of Microbaculum marinisediminis sp. nov., isolated from marine sediment.</title>
        <authorList>
            <person name="Du Z.-J."/>
            <person name="Ye Y.-Q."/>
            <person name="Zhang Z.-R."/>
            <person name="Yuan S.-M."/>
            <person name="Zhang X.-Y."/>
        </authorList>
    </citation>
    <scope>NUCLEOTIDE SEQUENCE [LARGE SCALE GENOMIC DNA]</scope>
    <source>
        <strain evidence="2 3">SDUM1044001</strain>
    </source>
</reference>
<dbReference type="Proteomes" id="UP001378188">
    <property type="component" value="Unassembled WGS sequence"/>
</dbReference>
<dbReference type="AlphaFoldDB" id="A0AAW9RLM3"/>
<dbReference type="Pfam" id="PF11836">
    <property type="entry name" value="Phage_TAC_11"/>
    <property type="match status" value="1"/>
</dbReference>
<evidence type="ECO:0000256" key="1">
    <source>
        <dbReference type="SAM" id="MobiDB-lite"/>
    </source>
</evidence>
<name>A0AAW9RLM3_9HYPH</name>
<sequence>MPNRIRGEVSATLGGRSYTLCLTLGALAELESALAAGDLMALAERFEAGRLSAREALAVIGAGLRGAGHEISDAEAAAMPIDGGAAGYVRLVVELLEATFGAAGGSDPGETGRGGVATPENPTRAGPSREPPGASRGPS</sequence>
<proteinExistence type="predicted"/>
<protein>
    <submittedName>
        <fullName evidence="2">Gene transfer agent family protein</fullName>
    </submittedName>
</protein>
<gene>
    <name evidence="2" type="ORF">V3328_16640</name>
</gene>
<dbReference type="EMBL" id="JAZHOF010000006">
    <property type="protein sequence ID" value="MEJ8573122.1"/>
    <property type="molecule type" value="Genomic_DNA"/>
</dbReference>
<feature type="compositionally biased region" description="Gly residues" evidence="1">
    <location>
        <begin position="102"/>
        <end position="115"/>
    </location>
</feature>
<evidence type="ECO:0000313" key="3">
    <source>
        <dbReference type="Proteomes" id="UP001378188"/>
    </source>
</evidence>
<keyword evidence="3" id="KW-1185">Reference proteome</keyword>